<feature type="transmembrane region" description="Helical" evidence="6">
    <location>
        <begin position="246"/>
        <end position="264"/>
    </location>
</feature>
<feature type="transmembrane region" description="Helical" evidence="6">
    <location>
        <begin position="203"/>
        <end position="226"/>
    </location>
</feature>
<evidence type="ECO:0000256" key="5">
    <source>
        <dbReference type="ARBA" id="ARBA00023136"/>
    </source>
</evidence>
<reference evidence="9" key="1">
    <citation type="journal article" date="2019" name="Int. J. Syst. Evol. Microbiol.">
        <title>The Global Catalogue of Microorganisms (GCM) 10K type strain sequencing project: providing services to taxonomists for standard genome sequencing and annotation.</title>
        <authorList>
            <consortium name="The Broad Institute Genomics Platform"/>
            <consortium name="The Broad Institute Genome Sequencing Center for Infectious Disease"/>
            <person name="Wu L."/>
            <person name="Ma J."/>
        </authorList>
    </citation>
    <scope>NUCLEOTIDE SEQUENCE [LARGE SCALE GENOMIC DNA]</scope>
    <source>
        <strain evidence="9">TISTR 1858</strain>
    </source>
</reference>
<keyword evidence="5 6" id="KW-0472">Membrane</keyword>
<feature type="transmembrane region" description="Helical" evidence="6">
    <location>
        <begin position="372"/>
        <end position="395"/>
    </location>
</feature>
<dbReference type="InterPro" id="IPR020846">
    <property type="entry name" value="MFS_dom"/>
</dbReference>
<comment type="subcellular location">
    <subcellularLocation>
        <location evidence="1">Cell membrane</location>
        <topology evidence="1">Multi-pass membrane protein</topology>
    </subcellularLocation>
</comment>
<dbReference type="PANTHER" id="PTHR23506:SF23">
    <property type="entry name" value="GH10249P"/>
    <property type="match status" value="1"/>
</dbReference>
<dbReference type="PROSITE" id="PS50850">
    <property type="entry name" value="MFS"/>
    <property type="match status" value="1"/>
</dbReference>
<feature type="transmembrane region" description="Helical" evidence="6">
    <location>
        <begin position="160"/>
        <end position="182"/>
    </location>
</feature>
<dbReference type="EMBL" id="JBHUMX010000041">
    <property type="protein sequence ID" value="MFD2630203.1"/>
    <property type="molecule type" value="Genomic_DNA"/>
</dbReference>
<feature type="transmembrane region" description="Helical" evidence="6">
    <location>
        <begin position="95"/>
        <end position="121"/>
    </location>
</feature>
<keyword evidence="2" id="KW-0813">Transport</keyword>
<comment type="caution">
    <text evidence="8">The sequence shown here is derived from an EMBL/GenBank/DDBJ whole genome shotgun (WGS) entry which is preliminary data.</text>
</comment>
<dbReference type="PANTHER" id="PTHR23506">
    <property type="entry name" value="GH10249P"/>
    <property type="match status" value="1"/>
</dbReference>
<dbReference type="InterPro" id="IPR011701">
    <property type="entry name" value="MFS"/>
</dbReference>
<name>A0ABW5Q3X4_9BACI</name>
<feature type="transmembrane region" description="Helical" evidence="6">
    <location>
        <begin position="133"/>
        <end position="154"/>
    </location>
</feature>
<evidence type="ECO:0000256" key="3">
    <source>
        <dbReference type="ARBA" id="ARBA00022692"/>
    </source>
</evidence>
<sequence>MNPAKKKVVAVALITAVALLGDSMLLIVLPVYWQEFGLTSIWQIGLLLSINRFVRLPINPIVGMFYQRFQLRTGMFIALSIAIITTAGYGFTQEFWLLIVLRILWGIAWSLLRLGGFLTVIDVTTDKNRGSFVGLYNGLWGLGGLVGMLAGGLLVDQTSIAFVTSSFSIVGLVALPVVFYFVPISKNEEKEHVQGIKKKRAWLTPYVSLILLTGTTMGFIVFGLFASTLSTLIEGAYQNEWEIADLTIGAATLAGFVQAVRWAWDPFIAPRIGKILDGANKPSIVLLIPLFVGGVLFFILVNVHTIIALMISLVIFQFLSTMFVTTTDTLATSAAVQTDKVKVMTAHTVVVDIGAAIGPLLAFTVIDLYGLTFVYYFSGVILVVVGIIWMFYSALTGSKTPTSRMQEIKHFK</sequence>
<evidence type="ECO:0000256" key="4">
    <source>
        <dbReference type="ARBA" id="ARBA00022989"/>
    </source>
</evidence>
<dbReference type="InterPro" id="IPR050930">
    <property type="entry name" value="MFS_Vesicular_Transporter"/>
</dbReference>
<evidence type="ECO:0000259" key="7">
    <source>
        <dbReference type="PROSITE" id="PS50850"/>
    </source>
</evidence>
<proteinExistence type="predicted"/>
<dbReference type="Pfam" id="PF07690">
    <property type="entry name" value="MFS_1"/>
    <property type="match status" value="1"/>
</dbReference>
<keyword evidence="4 6" id="KW-1133">Transmembrane helix</keyword>
<feature type="transmembrane region" description="Helical" evidence="6">
    <location>
        <begin position="307"/>
        <end position="331"/>
    </location>
</feature>
<gene>
    <name evidence="8" type="ORF">ACFSUN_15560</name>
</gene>
<feature type="transmembrane region" description="Helical" evidence="6">
    <location>
        <begin position="71"/>
        <end position="89"/>
    </location>
</feature>
<dbReference type="InterPro" id="IPR036259">
    <property type="entry name" value="MFS_trans_sf"/>
</dbReference>
<keyword evidence="3 6" id="KW-0812">Transmembrane</keyword>
<organism evidence="8 9">
    <name type="scientific">Oceanobacillus kapialis</name>
    <dbReference type="NCBI Taxonomy" id="481353"/>
    <lineage>
        <taxon>Bacteria</taxon>
        <taxon>Bacillati</taxon>
        <taxon>Bacillota</taxon>
        <taxon>Bacilli</taxon>
        <taxon>Bacillales</taxon>
        <taxon>Bacillaceae</taxon>
        <taxon>Oceanobacillus</taxon>
    </lineage>
</organism>
<feature type="transmembrane region" description="Helical" evidence="6">
    <location>
        <begin position="284"/>
        <end position="301"/>
    </location>
</feature>
<feature type="domain" description="Major facilitator superfamily (MFS) profile" evidence="7">
    <location>
        <begin position="7"/>
        <end position="397"/>
    </location>
</feature>
<accession>A0ABW5Q3X4</accession>
<evidence type="ECO:0000256" key="6">
    <source>
        <dbReference type="SAM" id="Phobius"/>
    </source>
</evidence>
<protein>
    <submittedName>
        <fullName evidence="8">MFS transporter</fullName>
    </submittedName>
</protein>
<dbReference type="Gene3D" id="1.20.1250.20">
    <property type="entry name" value="MFS general substrate transporter like domains"/>
    <property type="match status" value="1"/>
</dbReference>
<keyword evidence="9" id="KW-1185">Reference proteome</keyword>
<evidence type="ECO:0000256" key="1">
    <source>
        <dbReference type="ARBA" id="ARBA00004651"/>
    </source>
</evidence>
<feature type="transmembrane region" description="Helical" evidence="6">
    <location>
        <begin position="31"/>
        <end position="50"/>
    </location>
</feature>
<evidence type="ECO:0000256" key="2">
    <source>
        <dbReference type="ARBA" id="ARBA00022448"/>
    </source>
</evidence>
<dbReference type="RefSeq" id="WP_379563191.1">
    <property type="nucleotide sequence ID" value="NZ_JBHUMX010000041.1"/>
</dbReference>
<feature type="transmembrane region" description="Helical" evidence="6">
    <location>
        <begin position="343"/>
        <end position="366"/>
    </location>
</feature>
<dbReference type="Proteomes" id="UP001597451">
    <property type="component" value="Unassembled WGS sequence"/>
</dbReference>
<evidence type="ECO:0000313" key="9">
    <source>
        <dbReference type="Proteomes" id="UP001597451"/>
    </source>
</evidence>
<evidence type="ECO:0000313" key="8">
    <source>
        <dbReference type="EMBL" id="MFD2630203.1"/>
    </source>
</evidence>
<dbReference type="SUPFAM" id="SSF103473">
    <property type="entry name" value="MFS general substrate transporter"/>
    <property type="match status" value="1"/>
</dbReference>